<dbReference type="UniPathway" id="UPA00696"/>
<dbReference type="PROSITE" id="PS00775">
    <property type="entry name" value="GLYCOSYL_HYDROL_F3"/>
    <property type="match status" value="1"/>
</dbReference>
<accession>A0A139A8I2</accession>
<organism evidence="13 14">
    <name type="scientific">Gonapodya prolifera (strain JEL478)</name>
    <name type="common">Monoblepharis prolifera</name>
    <dbReference type="NCBI Taxonomy" id="1344416"/>
    <lineage>
        <taxon>Eukaryota</taxon>
        <taxon>Fungi</taxon>
        <taxon>Fungi incertae sedis</taxon>
        <taxon>Chytridiomycota</taxon>
        <taxon>Chytridiomycota incertae sedis</taxon>
        <taxon>Monoblepharidomycetes</taxon>
        <taxon>Monoblepharidales</taxon>
        <taxon>Gonapodyaceae</taxon>
        <taxon>Gonapodya</taxon>
    </lineage>
</organism>
<feature type="domain" description="Fibronectin type III-like" evidence="12">
    <location>
        <begin position="662"/>
        <end position="734"/>
    </location>
</feature>
<keyword evidence="11" id="KW-0732">Signal</keyword>
<dbReference type="OMA" id="HMAIGTT"/>
<dbReference type="FunFam" id="3.20.20.300:FF:000002">
    <property type="entry name" value="Probable beta-glucosidase"/>
    <property type="match status" value="1"/>
</dbReference>
<dbReference type="Pfam" id="PF01915">
    <property type="entry name" value="Glyco_hydro_3_C"/>
    <property type="match status" value="1"/>
</dbReference>
<evidence type="ECO:0000256" key="6">
    <source>
        <dbReference type="ARBA" id="ARBA00023001"/>
    </source>
</evidence>
<dbReference type="GO" id="GO:0008422">
    <property type="term" value="F:beta-glucosidase activity"/>
    <property type="evidence" value="ECO:0007669"/>
    <property type="project" value="UniProtKB-EC"/>
</dbReference>
<dbReference type="PANTHER" id="PTHR42715:SF2">
    <property type="entry name" value="BETA-GLUCOSIDASE F-RELATED"/>
    <property type="match status" value="1"/>
</dbReference>
<dbReference type="FunFam" id="2.60.40.10:FF:000495">
    <property type="entry name" value="Periplasmic beta-glucosidase"/>
    <property type="match status" value="1"/>
</dbReference>
<dbReference type="Proteomes" id="UP000070544">
    <property type="component" value="Unassembled WGS sequence"/>
</dbReference>
<dbReference type="InterPro" id="IPR001764">
    <property type="entry name" value="Glyco_hydro_3_N"/>
</dbReference>
<dbReference type="EMBL" id="KQ965782">
    <property type="protein sequence ID" value="KXS13090.1"/>
    <property type="molecule type" value="Genomic_DNA"/>
</dbReference>
<keyword evidence="8 10" id="KW-0326">Glycosidase</keyword>
<keyword evidence="5 10" id="KW-0378">Hydrolase</keyword>
<dbReference type="PANTHER" id="PTHR42715">
    <property type="entry name" value="BETA-GLUCOSIDASE"/>
    <property type="match status" value="1"/>
</dbReference>
<evidence type="ECO:0000256" key="9">
    <source>
        <dbReference type="ARBA" id="ARBA00023326"/>
    </source>
</evidence>
<dbReference type="EC" id="3.2.1.21" evidence="4 10"/>
<dbReference type="InterPro" id="IPR026891">
    <property type="entry name" value="Fn3-like"/>
</dbReference>
<dbReference type="SUPFAM" id="SSF52279">
    <property type="entry name" value="Beta-D-glucan exohydrolase, C-terminal domain"/>
    <property type="match status" value="1"/>
</dbReference>
<feature type="signal peptide" evidence="11">
    <location>
        <begin position="1"/>
        <end position="19"/>
    </location>
</feature>
<evidence type="ECO:0000256" key="10">
    <source>
        <dbReference type="RuleBase" id="RU361161"/>
    </source>
</evidence>
<comment type="catalytic activity">
    <reaction evidence="1 10">
        <text>Hydrolysis of terminal, non-reducing beta-D-glucosyl residues with release of beta-D-glucose.</text>
        <dbReference type="EC" id="3.2.1.21"/>
    </reaction>
</comment>
<evidence type="ECO:0000259" key="12">
    <source>
        <dbReference type="SMART" id="SM01217"/>
    </source>
</evidence>
<dbReference type="InterPro" id="IPR013783">
    <property type="entry name" value="Ig-like_fold"/>
</dbReference>
<keyword evidence="14" id="KW-1185">Reference proteome</keyword>
<keyword evidence="6" id="KW-0136">Cellulose degradation</keyword>
<dbReference type="SUPFAM" id="SSF51445">
    <property type="entry name" value="(Trans)glycosidases"/>
    <property type="match status" value="1"/>
</dbReference>
<evidence type="ECO:0000256" key="4">
    <source>
        <dbReference type="ARBA" id="ARBA00012744"/>
    </source>
</evidence>
<dbReference type="InterPro" id="IPR017853">
    <property type="entry name" value="GH"/>
</dbReference>
<dbReference type="InterPro" id="IPR036881">
    <property type="entry name" value="Glyco_hydro_3_C_sf"/>
</dbReference>
<evidence type="ECO:0000256" key="8">
    <source>
        <dbReference type="ARBA" id="ARBA00023295"/>
    </source>
</evidence>
<dbReference type="InterPro" id="IPR019800">
    <property type="entry name" value="Glyco_hydro_3_AS"/>
</dbReference>
<reference evidence="13 14" key="1">
    <citation type="journal article" date="2015" name="Genome Biol. Evol.">
        <title>Phylogenomic analyses indicate that early fungi evolved digesting cell walls of algal ancestors of land plants.</title>
        <authorList>
            <person name="Chang Y."/>
            <person name="Wang S."/>
            <person name="Sekimoto S."/>
            <person name="Aerts A.L."/>
            <person name="Choi C."/>
            <person name="Clum A."/>
            <person name="LaButti K.M."/>
            <person name="Lindquist E.A."/>
            <person name="Yee Ngan C."/>
            <person name="Ohm R.A."/>
            <person name="Salamov A.A."/>
            <person name="Grigoriev I.V."/>
            <person name="Spatafora J.W."/>
            <person name="Berbee M.L."/>
        </authorList>
    </citation>
    <scope>NUCLEOTIDE SEQUENCE [LARGE SCALE GENOMIC DNA]</scope>
    <source>
        <strain evidence="13 14">JEL478</strain>
    </source>
</reference>
<keyword evidence="7 10" id="KW-0119">Carbohydrate metabolism</keyword>
<dbReference type="Gene3D" id="3.40.50.1700">
    <property type="entry name" value="Glycoside hydrolase family 3 C-terminal domain"/>
    <property type="match status" value="1"/>
</dbReference>
<feature type="chain" id="PRO_5007296025" description="beta-glucosidase" evidence="11">
    <location>
        <begin position="20"/>
        <end position="745"/>
    </location>
</feature>
<sequence length="745" mass="80401">MRHAFALIAIAAAAAPVIAAPIQHVRRNNVVVDLVNLDKRPLPGFDNHVSWDYAYSEAKKLLPLLSQENKSDIVTGVGWTNGFCVGNIREMPQIGFQGLCLQDGPVGMRFADLATTFSTPINLAATFDKALMFKQGLFKGKEQRGKGVQVTLGPGMNFLRAPEGGRSWESYGADPFLQSWAARLEILGIQSNGVIATAKHFILNDQEHNRQTGSDSQVGRRALYEVYLRPFIASVDAGVGAVMCSYNKVNGTLACHNPALYEILKGELGFKGFVMTDWWGGRDGIKTALAGVDMMMAGDSDLGSGFSLWGQNLTALVKNGSVPVERVDDMVTRVLATWIRMGQDDGTYPKVNFNSWNTSFQSSVNVQGRHKDHVRAVGAASSVLVKNTGSLPLSNATYKTIAVIGEDAFGPANGLNKCPDKGCVDGTVAQGWGSGTTVFPYIVAPVDGISDKAKPQNITILSTKDNAVAPSVAAKADIAIVFGFANSGEGYITIDGNEGDRNDLSLWHNGDALVKSVADVQKTIVVIHSPGPVLAPWVDHPNITAIIYAGMPGQETGNAIADVLFGDVNPSGRLPYTVGVQRSDYAVNVKYTELNLTYDEGILIDYRWFEAQNKTPAFAFGHGLSYTKFDYSKLNVEAPNADRKAYKVSVNVTNSGKVDGHEVVQLYLALPTWTCQSQGCAKELRDFERVHIKAGETATVSLHLYKEDLAFYDVVTSGWVVPKGDFVVSVGASSADIRQTETITL</sequence>
<evidence type="ECO:0000256" key="3">
    <source>
        <dbReference type="ARBA" id="ARBA00005336"/>
    </source>
</evidence>
<dbReference type="Gene3D" id="3.20.20.300">
    <property type="entry name" value="Glycoside hydrolase, family 3, N-terminal domain"/>
    <property type="match status" value="1"/>
</dbReference>
<evidence type="ECO:0000256" key="2">
    <source>
        <dbReference type="ARBA" id="ARBA00004987"/>
    </source>
</evidence>
<dbReference type="GO" id="GO:0030245">
    <property type="term" value="P:cellulose catabolic process"/>
    <property type="evidence" value="ECO:0007669"/>
    <property type="project" value="UniProtKB-UniPathway"/>
</dbReference>
<dbReference type="Pfam" id="PF00933">
    <property type="entry name" value="Glyco_hydro_3"/>
    <property type="match status" value="1"/>
</dbReference>
<comment type="similarity">
    <text evidence="3 10">Belongs to the glycosyl hydrolase 3 family.</text>
</comment>
<dbReference type="FunFam" id="3.40.50.1700:FF:000003">
    <property type="entry name" value="Probable beta-glucosidase"/>
    <property type="match status" value="1"/>
</dbReference>
<dbReference type="InterPro" id="IPR002772">
    <property type="entry name" value="Glyco_hydro_3_C"/>
</dbReference>
<evidence type="ECO:0000256" key="1">
    <source>
        <dbReference type="ARBA" id="ARBA00000448"/>
    </source>
</evidence>
<evidence type="ECO:0000313" key="14">
    <source>
        <dbReference type="Proteomes" id="UP000070544"/>
    </source>
</evidence>
<gene>
    <name evidence="13" type="ORF">M427DRAFT_58988</name>
</gene>
<dbReference type="Gene3D" id="2.60.40.10">
    <property type="entry name" value="Immunoglobulins"/>
    <property type="match status" value="1"/>
</dbReference>
<proteinExistence type="inferred from homology"/>
<comment type="pathway">
    <text evidence="2 10">Glycan metabolism; cellulose degradation.</text>
</comment>
<dbReference type="OrthoDB" id="416222at2759"/>
<dbReference type="AlphaFoldDB" id="A0A139A8I2"/>
<dbReference type="InterPro" id="IPR050288">
    <property type="entry name" value="Cellulose_deg_GH3"/>
</dbReference>
<dbReference type="STRING" id="1344416.A0A139A8I2"/>
<dbReference type="Pfam" id="PF14310">
    <property type="entry name" value="Fn3-like"/>
    <property type="match status" value="1"/>
</dbReference>
<evidence type="ECO:0000256" key="7">
    <source>
        <dbReference type="ARBA" id="ARBA00023277"/>
    </source>
</evidence>
<keyword evidence="9 10" id="KW-0624">Polysaccharide degradation</keyword>
<name>A0A139A8I2_GONPJ</name>
<dbReference type="PRINTS" id="PR00133">
    <property type="entry name" value="GLHYDRLASE3"/>
</dbReference>
<dbReference type="SMART" id="SM01217">
    <property type="entry name" value="Fn3_like"/>
    <property type="match status" value="1"/>
</dbReference>
<dbReference type="InterPro" id="IPR036962">
    <property type="entry name" value="Glyco_hydro_3_N_sf"/>
</dbReference>
<protein>
    <recommendedName>
        <fullName evidence="4 10">beta-glucosidase</fullName>
        <ecNumber evidence="4 10">3.2.1.21</ecNumber>
    </recommendedName>
</protein>
<evidence type="ECO:0000256" key="11">
    <source>
        <dbReference type="SAM" id="SignalP"/>
    </source>
</evidence>
<evidence type="ECO:0000256" key="5">
    <source>
        <dbReference type="ARBA" id="ARBA00022801"/>
    </source>
</evidence>
<evidence type="ECO:0000313" key="13">
    <source>
        <dbReference type="EMBL" id="KXS13090.1"/>
    </source>
</evidence>